<dbReference type="CDD" id="cd03694">
    <property type="entry name" value="GTPBP_II"/>
    <property type="match status" value="1"/>
</dbReference>
<dbReference type="GO" id="GO:0003924">
    <property type="term" value="F:GTPase activity"/>
    <property type="evidence" value="ECO:0007669"/>
    <property type="project" value="InterPro"/>
</dbReference>
<dbReference type="STRING" id="31234.E3LQ27"/>
<dbReference type="GO" id="GO:0042802">
    <property type="term" value="F:identical protein binding"/>
    <property type="evidence" value="ECO:0007669"/>
    <property type="project" value="EnsemblMetazoa"/>
</dbReference>
<keyword evidence="3" id="KW-0342">GTP-binding</keyword>
<dbReference type="InterPro" id="IPR009001">
    <property type="entry name" value="Transl_elong_EF1A/Init_IF2_C"/>
</dbReference>
<dbReference type="SUPFAM" id="SSF50447">
    <property type="entry name" value="Translation proteins"/>
    <property type="match status" value="1"/>
</dbReference>
<evidence type="ECO:0000256" key="3">
    <source>
        <dbReference type="ARBA" id="ARBA00023134"/>
    </source>
</evidence>
<dbReference type="SUPFAM" id="SSF50465">
    <property type="entry name" value="EF-Tu/eEF-1alpha/eIF2-gamma C-terminal domain"/>
    <property type="match status" value="1"/>
</dbReference>
<dbReference type="Gene3D" id="3.40.50.300">
    <property type="entry name" value="P-loop containing nucleotide triphosphate hydrolases"/>
    <property type="match status" value="1"/>
</dbReference>
<protein>
    <submittedName>
        <fullName evidence="7">Uncharacterized protein</fullName>
    </submittedName>
</protein>
<dbReference type="InterPro" id="IPR035531">
    <property type="entry name" value="GTPBP1-like"/>
</dbReference>
<accession>E3LQ27</accession>
<feature type="region of interest" description="Disordered" evidence="4">
    <location>
        <begin position="22"/>
        <end position="56"/>
    </location>
</feature>
<dbReference type="Proteomes" id="UP000008281">
    <property type="component" value="Unassembled WGS sequence"/>
</dbReference>
<feature type="domain" description="Tr-type G" evidence="5">
    <location>
        <begin position="169"/>
        <end position="381"/>
    </location>
</feature>
<feature type="compositionally biased region" description="Polar residues" evidence="4">
    <location>
        <begin position="23"/>
        <end position="40"/>
    </location>
</feature>
<gene>
    <name evidence="7" type="ORF">CRE_27379</name>
</gene>
<keyword evidence="2" id="KW-0547">Nucleotide-binding</keyword>
<dbReference type="Pfam" id="PF00009">
    <property type="entry name" value="GTP_EFTU"/>
    <property type="match status" value="1"/>
</dbReference>
<evidence type="ECO:0000256" key="4">
    <source>
        <dbReference type="SAM" id="MobiDB-lite"/>
    </source>
</evidence>
<dbReference type="FunCoup" id="E3LQ27">
    <property type="interactions" value="2443"/>
</dbReference>
<sequence>MDFMISHFCDEQNHQPLYKTRKQSISDNTNGPTLLSSSLPTDECSDSDTENRLPPETELGNIEYKAKLVNPTTSRIQHLITQMKWRLREGQGEAIYEIGVEDGGAMSGLTDEELRDSLRTLKTMAQALGASMVVLTEKDVTVKGSTVRRTVVEVLVRKVPESQQFIEVRLAVVGGCDVGKSTLCGVLTQGCLDDGNGKARIGIFRYPHEVRTGKTSSVCNDVIGFDNRGKLVNYAQNSLEEMVEKSSKLVTLIDLAGDAKYQKTTIHGLTGYTPHFACLVVAADRGITWATREHLGLIAALNIPMFVLITKMDLVDRQGLKKIMKDVSILVSKAGMVAREKRVKTKRDAVKAAQELCVGNIVPLLAVSSVSGEGFRYLRTLLNCLSTAGTAESRLQLVGLPAYFTIEELYNVPHVGQVVGGMLTEGQLHEGADVLVGPMKDGSFEKVTIGSLRRSRQAVGCVNPGEAASVSLNLPDGVVLRRGMILSGVDHQPPVCFEFTANLLLLCHTTKYICEGFQATGNSVFSRHFLSEMISVFIGSVCTTATITHITDADCLRPGKWAIVRMCFAYQPEVIREGSPIILRQGKTKGMGEVLKVFPSSQ</sequence>
<evidence type="ECO:0000313" key="7">
    <source>
        <dbReference type="EMBL" id="EFP05526.1"/>
    </source>
</evidence>
<keyword evidence="8" id="KW-1185">Reference proteome</keyword>
<evidence type="ECO:0000256" key="2">
    <source>
        <dbReference type="ARBA" id="ARBA00022741"/>
    </source>
</evidence>
<dbReference type="CDD" id="cd04165">
    <property type="entry name" value="GTPBP1_like"/>
    <property type="match status" value="1"/>
</dbReference>
<dbReference type="PANTHER" id="PTHR43721">
    <property type="entry name" value="ELONGATION FACTOR TU-RELATED"/>
    <property type="match status" value="1"/>
</dbReference>
<dbReference type="Pfam" id="PF03144">
    <property type="entry name" value="GTP_EFTU_D2"/>
    <property type="match status" value="1"/>
</dbReference>
<dbReference type="InterPro" id="IPR004161">
    <property type="entry name" value="EFTu-like_2"/>
</dbReference>
<dbReference type="HOGENOM" id="CLU_012821_1_1_1"/>
<evidence type="ECO:0000256" key="1">
    <source>
        <dbReference type="ARBA" id="ARBA00007249"/>
    </source>
</evidence>
<dbReference type="GO" id="GO:0005525">
    <property type="term" value="F:GTP binding"/>
    <property type="evidence" value="ECO:0007669"/>
    <property type="project" value="UniProtKB-KW"/>
</dbReference>
<feature type="domain" description="Translation elongation factor EFTu-like" evidence="6">
    <location>
        <begin position="416"/>
        <end position="486"/>
    </location>
</feature>
<dbReference type="GO" id="GO:0003746">
    <property type="term" value="F:translation elongation factor activity"/>
    <property type="evidence" value="ECO:0007669"/>
    <property type="project" value="TreeGrafter"/>
</dbReference>
<dbReference type="EMBL" id="DS268412">
    <property type="protein sequence ID" value="EFP05526.1"/>
    <property type="molecule type" value="Genomic_DNA"/>
</dbReference>
<dbReference type="CDD" id="cd03708">
    <property type="entry name" value="GTPBP_III"/>
    <property type="match status" value="1"/>
</dbReference>
<comment type="similarity">
    <text evidence="1">Belongs to the TRAFAC class translation factor GTPase superfamily. Classic translation factor GTPase family. EF-Tu/EF-1A subfamily.</text>
</comment>
<proteinExistence type="inferred from homology"/>
<dbReference type="FunFam" id="3.40.50.300:FF:001865">
    <property type="entry name" value="GTP-binding protein"/>
    <property type="match status" value="1"/>
</dbReference>
<evidence type="ECO:0000259" key="5">
    <source>
        <dbReference type="Pfam" id="PF00009"/>
    </source>
</evidence>
<evidence type="ECO:0000259" key="6">
    <source>
        <dbReference type="Pfam" id="PF03144"/>
    </source>
</evidence>
<name>E3LQ27_CAERE</name>
<dbReference type="OrthoDB" id="248233at2759"/>
<dbReference type="SUPFAM" id="SSF52540">
    <property type="entry name" value="P-loop containing nucleoside triphosphate hydrolases"/>
    <property type="match status" value="1"/>
</dbReference>
<dbReference type="OMA" id="ENMPMKI"/>
<evidence type="ECO:0000313" key="8">
    <source>
        <dbReference type="Proteomes" id="UP000008281"/>
    </source>
</evidence>
<organism evidence="8">
    <name type="scientific">Caenorhabditis remanei</name>
    <name type="common">Caenorhabditis vulgaris</name>
    <dbReference type="NCBI Taxonomy" id="31234"/>
    <lineage>
        <taxon>Eukaryota</taxon>
        <taxon>Metazoa</taxon>
        <taxon>Ecdysozoa</taxon>
        <taxon>Nematoda</taxon>
        <taxon>Chromadorea</taxon>
        <taxon>Rhabditida</taxon>
        <taxon>Rhabditina</taxon>
        <taxon>Rhabditomorpha</taxon>
        <taxon>Rhabditoidea</taxon>
        <taxon>Rhabditidae</taxon>
        <taxon>Peloderinae</taxon>
        <taxon>Caenorhabditis</taxon>
    </lineage>
</organism>
<dbReference type="eggNOG" id="KOG1143">
    <property type="taxonomic scope" value="Eukaryota"/>
</dbReference>
<dbReference type="AlphaFoldDB" id="E3LQ27"/>
<dbReference type="PANTHER" id="PTHR43721:SF3">
    <property type="entry name" value="GTP-BINDING PROTEIN 2"/>
    <property type="match status" value="1"/>
</dbReference>
<reference evidence="7" key="1">
    <citation type="submission" date="2007-07" db="EMBL/GenBank/DDBJ databases">
        <title>PCAP assembly of the Caenorhabditis remanei genome.</title>
        <authorList>
            <consortium name="The Caenorhabditis remanei Sequencing Consortium"/>
            <person name="Wilson R.K."/>
        </authorList>
    </citation>
    <scope>NUCLEOTIDE SEQUENCE [LARGE SCALE GENOMIC DNA]</scope>
    <source>
        <strain evidence="7">PB4641</strain>
    </source>
</reference>
<dbReference type="InterPro" id="IPR027417">
    <property type="entry name" value="P-loop_NTPase"/>
</dbReference>
<dbReference type="InterPro" id="IPR009000">
    <property type="entry name" value="Transl_B-barrel_sf"/>
</dbReference>
<dbReference type="InterPro" id="IPR050055">
    <property type="entry name" value="EF-Tu_GTPase"/>
</dbReference>
<dbReference type="InterPro" id="IPR000795">
    <property type="entry name" value="T_Tr_GTP-bd_dom"/>
</dbReference>
<dbReference type="InParanoid" id="E3LQ27"/>
<dbReference type="Gene3D" id="2.40.30.10">
    <property type="entry name" value="Translation factors"/>
    <property type="match status" value="1"/>
</dbReference>